<accession>W7TUD9</accession>
<dbReference type="AlphaFoldDB" id="W7TUD9"/>
<dbReference type="EMBL" id="AZIL01001306">
    <property type="protein sequence ID" value="EWM24231.1"/>
    <property type="molecule type" value="Genomic_DNA"/>
</dbReference>
<dbReference type="InterPro" id="IPR043502">
    <property type="entry name" value="DNA/RNA_pol_sf"/>
</dbReference>
<dbReference type="GO" id="GO:0017108">
    <property type="term" value="F:5'-flap endonuclease activity"/>
    <property type="evidence" value="ECO:0007669"/>
    <property type="project" value="InterPro"/>
</dbReference>
<dbReference type="Gene3D" id="1.10.150.20">
    <property type="entry name" value="5' to 3' exonuclease, C-terminal subdomain"/>
    <property type="match status" value="1"/>
</dbReference>
<dbReference type="Pfam" id="PF01367">
    <property type="entry name" value="5_3_exonuc"/>
    <property type="match status" value="1"/>
</dbReference>
<dbReference type="SUPFAM" id="SSF56672">
    <property type="entry name" value="DNA/RNA polymerases"/>
    <property type="match status" value="1"/>
</dbReference>
<feature type="domain" description="5'-3' exonuclease" evidence="5">
    <location>
        <begin position="404"/>
        <end position="680"/>
    </location>
</feature>
<evidence type="ECO:0000256" key="2">
    <source>
        <dbReference type="ARBA" id="ARBA00022801"/>
    </source>
</evidence>
<comment type="caution">
    <text evidence="6">The sequence shown here is derived from an EMBL/GenBank/DDBJ whole genome shotgun (WGS) entry which is preliminary data.</text>
</comment>
<organism evidence="6 7">
    <name type="scientific">Nannochloropsis gaditana</name>
    <dbReference type="NCBI Taxonomy" id="72520"/>
    <lineage>
        <taxon>Eukaryota</taxon>
        <taxon>Sar</taxon>
        <taxon>Stramenopiles</taxon>
        <taxon>Ochrophyta</taxon>
        <taxon>Eustigmatophyceae</taxon>
        <taxon>Eustigmatales</taxon>
        <taxon>Monodopsidaceae</taxon>
        <taxon>Nannochloropsis</taxon>
    </lineage>
</organism>
<dbReference type="GO" id="GO:0033567">
    <property type="term" value="P:DNA replication, Okazaki fragment processing"/>
    <property type="evidence" value="ECO:0007669"/>
    <property type="project" value="InterPro"/>
</dbReference>
<dbReference type="InterPro" id="IPR020045">
    <property type="entry name" value="DNA_polI_H3TH"/>
</dbReference>
<evidence type="ECO:0000313" key="6">
    <source>
        <dbReference type="EMBL" id="EWM24231.1"/>
    </source>
</evidence>
<feature type="region of interest" description="Disordered" evidence="4">
    <location>
        <begin position="266"/>
        <end position="296"/>
    </location>
</feature>
<protein>
    <submittedName>
        <fullName evidence="6">Dna polymerase i</fullName>
    </submittedName>
</protein>
<feature type="compositionally biased region" description="Low complexity" evidence="4">
    <location>
        <begin position="107"/>
        <end position="119"/>
    </location>
</feature>
<dbReference type="InterPro" id="IPR002421">
    <property type="entry name" value="5-3_exonuclease"/>
</dbReference>
<dbReference type="InterPro" id="IPR001098">
    <property type="entry name" value="DNA-dir_DNA_pol_A_palm_dom"/>
</dbReference>
<sequence>MRTISLWYAGVLGIAGWSPQQMSGLAAFVFSSANQCWRTAARQVTHGATFAPARSSRQPISFQGLPGASSLRSRSVLFVKPLYSVVEGRGERLKTGRGDEERGGGMSAAPVVVGVPSPGTAKESGVSKESEVANSNLSASDQEEDSGGGGEGREVEEKTGSGENKDGESPDLSAELARLEELAGTIFQMAGREFKITSYVELSRVLFEDLKLPVVKQPSNKVLGGYYSTSNAVLNELSAMGYELPAKVLDYRALLYLIRSKQGKKKKKKGAGEGKGQGGASGEEASSEGGGRGERMSPEEKLMMSMLKEDSGVDALDRTMVRVGVDIEKVMERVQTMSTGGGLRTAGGATEFKEESFVPEEGGFEETDLAAPIPMLMQAEEEEAENLEGGSPVSLYDKGWGAANNLVLVDAASILYRTYHAMPRLTGPDGTPVNAVLGFCNVLNKLLLPALARSRVRPYVLVVFDGHAPAYRQTALYPSYKANRAATPEELVAQFPLAQEAAMAFGAINVTAPEGLEADDVIATFAQVAVEQVSDLKVTIVSSDKDFLQLVGEDITVFDPFNMVRLGPNEVFEKYGLEPAQLLDYFAMVGDAADNVPGIPGIGPKTAQELLEEFESFEELWEFKDEVESPRLRKIVEDNVEKFLLSRRLIRLKKLFEPPSMTMMPKARFSEQRLTDFCTRFGFKTLALRVKSTLARVEAAKDAEAVQDGNGGREGGGGHSFFS</sequence>
<reference evidence="6 7" key="1">
    <citation type="journal article" date="2014" name="Mol. Plant">
        <title>Chromosome Scale Genome Assembly and Transcriptome Profiling of Nannochloropsis gaditana in Nitrogen Depletion.</title>
        <authorList>
            <person name="Corteggiani Carpinelli E."/>
            <person name="Telatin A."/>
            <person name="Vitulo N."/>
            <person name="Forcato C."/>
            <person name="D'Angelo M."/>
            <person name="Schiavon R."/>
            <person name="Vezzi A."/>
            <person name="Giacometti G.M."/>
            <person name="Morosinotto T."/>
            <person name="Valle G."/>
        </authorList>
    </citation>
    <scope>NUCLEOTIDE SEQUENCE [LARGE SCALE GENOMIC DNA]</scope>
    <source>
        <strain evidence="6 7">B-31</strain>
    </source>
</reference>
<dbReference type="Gene3D" id="1.20.1060.10">
    <property type="entry name" value="Taq DNA Polymerase, Chain T, domain 4"/>
    <property type="match status" value="1"/>
</dbReference>
<proteinExistence type="predicted"/>
<dbReference type="Pfam" id="PF00476">
    <property type="entry name" value="DNA_pol_A"/>
    <property type="match status" value="1"/>
</dbReference>
<evidence type="ECO:0000256" key="4">
    <source>
        <dbReference type="SAM" id="MobiDB-lite"/>
    </source>
</evidence>
<keyword evidence="2" id="KW-0378">Hydrolase</keyword>
<dbReference type="CDD" id="cd09898">
    <property type="entry name" value="H3TH_53EXO"/>
    <property type="match status" value="1"/>
</dbReference>
<keyword evidence="1" id="KW-0540">Nuclease</keyword>
<dbReference type="Proteomes" id="UP000019335">
    <property type="component" value="Chromosome 14"/>
</dbReference>
<evidence type="ECO:0000256" key="1">
    <source>
        <dbReference type="ARBA" id="ARBA00022722"/>
    </source>
</evidence>
<feature type="region of interest" description="Disordered" evidence="4">
    <location>
        <begin position="93"/>
        <end position="171"/>
    </location>
</feature>
<dbReference type="FunFam" id="1.10.150.20:FF:000003">
    <property type="entry name" value="DNA polymerase I"/>
    <property type="match status" value="1"/>
</dbReference>
<gene>
    <name evidence="6" type="ORF">Naga_100020g74</name>
</gene>
<dbReference type="GO" id="GO:0003677">
    <property type="term" value="F:DNA binding"/>
    <property type="evidence" value="ECO:0007669"/>
    <property type="project" value="UniProtKB-KW"/>
</dbReference>
<evidence type="ECO:0000313" key="7">
    <source>
        <dbReference type="Proteomes" id="UP000019335"/>
    </source>
</evidence>
<dbReference type="SMART" id="SM00279">
    <property type="entry name" value="HhH2"/>
    <property type="match status" value="1"/>
</dbReference>
<name>W7TUD9_9STRA</name>
<dbReference type="InterPro" id="IPR020046">
    <property type="entry name" value="5-3_exonucl_a-hlix_arch_N"/>
</dbReference>
<dbReference type="CDD" id="cd09859">
    <property type="entry name" value="PIN_53EXO"/>
    <property type="match status" value="1"/>
</dbReference>
<keyword evidence="3" id="KW-0238">DNA-binding</keyword>
<dbReference type="GO" id="GO:0008409">
    <property type="term" value="F:5'-3' exonuclease activity"/>
    <property type="evidence" value="ECO:0007669"/>
    <property type="project" value="InterPro"/>
</dbReference>
<dbReference type="InterPro" id="IPR038969">
    <property type="entry name" value="FEN"/>
</dbReference>
<feature type="compositionally biased region" description="Basic and acidic residues" evidence="4">
    <location>
        <begin position="151"/>
        <end position="168"/>
    </location>
</feature>
<evidence type="ECO:0000259" key="5">
    <source>
        <dbReference type="SMART" id="SM00475"/>
    </source>
</evidence>
<dbReference type="Pfam" id="PF02739">
    <property type="entry name" value="5_3_exonuc_N"/>
    <property type="match status" value="1"/>
</dbReference>
<dbReference type="SUPFAM" id="SSF47807">
    <property type="entry name" value="5' to 3' exonuclease, C-terminal subdomain"/>
    <property type="match status" value="1"/>
</dbReference>
<dbReference type="InterPro" id="IPR008918">
    <property type="entry name" value="HhH2"/>
</dbReference>
<keyword evidence="7" id="KW-1185">Reference proteome</keyword>
<dbReference type="PANTHER" id="PTHR42646:SF2">
    <property type="entry name" value="5'-3' EXONUCLEASE FAMILY PROTEIN"/>
    <property type="match status" value="1"/>
</dbReference>
<evidence type="ECO:0000256" key="3">
    <source>
        <dbReference type="ARBA" id="ARBA00023125"/>
    </source>
</evidence>
<dbReference type="PANTHER" id="PTHR42646">
    <property type="entry name" value="FLAP ENDONUCLEASE XNI"/>
    <property type="match status" value="1"/>
</dbReference>
<dbReference type="Gene3D" id="3.40.50.1010">
    <property type="entry name" value="5'-nuclease"/>
    <property type="match status" value="1"/>
</dbReference>
<dbReference type="InterPro" id="IPR029060">
    <property type="entry name" value="PIN-like_dom_sf"/>
</dbReference>
<dbReference type="OrthoDB" id="275278at2759"/>
<dbReference type="SMART" id="SM00475">
    <property type="entry name" value="53EXOc"/>
    <property type="match status" value="1"/>
</dbReference>
<dbReference type="InterPro" id="IPR036279">
    <property type="entry name" value="5-3_exonuclease_C_sf"/>
</dbReference>
<feature type="compositionally biased region" description="Basic and acidic residues" evidence="4">
    <location>
        <begin position="93"/>
        <end position="103"/>
    </location>
</feature>
<dbReference type="GO" id="GO:0003887">
    <property type="term" value="F:DNA-directed DNA polymerase activity"/>
    <property type="evidence" value="ECO:0007669"/>
    <property type="project" value="InterPro"/>
</dbReference>
<dbReference type="SUPFAM" id="SSF88723">
    <property type="entry name" value="PIN domain-like"/>
    <property type="match status" value="1"/>
</dbReference>